<protein>
    <submittedName>
        <fullName evidence="1">Uncharacterized protein</fullName>
    </submittedName>
</protein>
<dbReference type="EMBL" id="BMHH01000048">
    <property type="protein sequence ID" value="GGB13407.1"/>
    <property type="molecule type" value="Genomic_DNA"/>
</dbReference>
<organism evidence="1 2">
    <name type="scientific">Brucella endophytica</name>
    <dbReference type="NCBI Taxonomy" id="1963359"/>
    <lineage>
        <taxon>Bacteria</taxon>
        <taxon>Pseudomonadati</taxon>
        <taxon>Pseudomonadota</taxon>
        <taxon>Alphaproteobacteria</taxon>
        <taxon>Hyphomicrobiales</taxon>
        <taxon>Brucellaceae</taxon>
        <taxon>Brucella/Ochrobactrum group</taxon>
        <taxon>Brucella</taxon>
    </lineage>
</organism>
<sequence>MAADRLRSLVSRIELVPDSGELVIVLRGDLAAILTFASGKKNPDFLKEKELLEELLGRATEGQNAKKPLRGKGLKQSQGSVVAGAGFHLNLRIAPRHHQMMELLSIEDRSGLFRAAA</sequence>
<evidence type="ECO:0000313" key="1">
    <source>
        <dbReference type="EMBL" id="GGB13407.1"/>
    </source>
</evidence>
<reference evidence="1" key="2">
    <citation type="submission" date="2020-09" db="EMBL/GenBank/DDBJ databases">
        <authorList>
            <person name="Sun Q."/>
            <person name="Zhou Y."/>
        </authorList>
    </citation>
    <scope>NUCLEOTIDE SEQUENCE</scope>
    <source>
        <strain evidence="1">CGMCC 1.15082</strain>
    </source>
</reference>
<comment type="caution">
    <text evidence="1">The sequence shown here is derived from an EMBL/GenBank/DDBJ whole genome shotgun (WGS) entry which is preliminary data.</text>
</comment>
<reference evidence="1" key="1">
    <citation type="journal article" date="2014" name="Int. J. Syst. Evol. Microbiol.">
        <title>Complete genome sequence of Corynebacterium casei LMG S-19264T (=DSM 44701T), isolated from a smear-ripened cheese.</title>
        <authorList>
            <consortium name="US DOE Joint Genome Institute (JGI-PGF)"/>
            <person name="Walter F."/>
            <person name="Albersmeier A."/>
            <person name="Kalinowski J."/>
            <person name="Ruckert C."/>
        </authorList>
    </citation>
    <scope>NUCLEOTIDE SEQUENCE</scope>
    <source>
        <strain evidence="1">CGMCC 1.15082</strain>
    </source>
</reference>
<gene>
    <name evidence="1" type="ORF">GCM10011491_46410</name>
</gene>
<keyword evidence="2" id="KW-1185">Reference proteome</keyword>
<dbReference type="RefSeq" id="WP_188826541.1">
    <property type="nucleotide sequence ID" value="NZ_BMHH01000048.1"/>
</dbReference>
<accession>A0A916WN53</accession>
<dbReference type="Proteomes" id="UP000646478">
    <property type="component" value="Unassembled WGS sequence"/>
</dbReference>
<proteinExistence type="predicted"/>
<name>A0A916WN53_9HYPH</name>
<dbReference type="AlphaFoldDB" id="A0A916WN53"/>
<evidence type="ECO:0000313" key="2">
    <source>
        <dbReference type="Proteomes" id="UP000646478"/>
    </source>
</evidence>